<dbReference type="GO" id="GO:0003676">
    <property type="term" value="F:nucleic acid binding"/>
    <property type="evidence" value="ECO:0007669"/>
    <property type="project" value="InterPro"/>
</dbReference>
<sequence>MGKGTRILGVHLHADGTNATTLSKINSMVRGGVYPISHYVIDQSFLYSHLMSLRTKGIMFLDQIITEESAYLKDYKDIKKSLQCKKGRIPRWYTFLKDNLTINSNNRLNIELDQPIMKSHNVERLKPPNISRDAFHHKGPSKWVITWSPNIIDVVYGKAITSTNFEHSVPLLYAEHWIKVPLNASTSTPRSRPNIIQPCPGCQLHFPYYIGDNRISCILKIPYSKTIRAYILQKSNIDLYSSWLPTRLLKIAKVLKHNHEYYKVVAYNDYLIRGGLITADSIQADSLDNAIPGNLNYQLLTVLIKDRLIQANLWSLAQQVRHYPLFELYTDGSFNNTPGINEFHMGYGWHISNIQNQDFSYCGSIEHFPSATKAEIMAILTALIILPGGSDVTIFTDSQAAISNFQKSAHLQYVSPRRFNKINYMSLWSAIHHIIKKLSLNVKLIKVKAHSSSGDNDKADVLAKMGRFKTPPTSITLHGIPNLNISLEWNNEITIDKDIRKTVGKIIDYRWLDNHMNHNNLSDIYKFTQRNMINWSLTSKFFHHNSRDTYTDDKHSKDISWIIKSSTGTLPTLDFLNRNFPKLIKNDTKCMLCNSAEESNDHIWKCPTLLPHIRSTFRLLADQAQTFLQKYADKLNLCITDSIKYSNTFCWSFYNDAPITDNATLLLRSYVSEDLFRTFRTHFLTQGATIKAILKFMETATRLIKRNIWKVRSAAWKDKKRRLQISKKSFKNYQRDPRMKTTRAPRRRNIGYICPQTVSLYNNYNRSDLIFIILASSNFLHSSVFFNQLTYDLSDDISYYSSPHYSRILMV</sequence>
<accession>A0A2N0PRL6</accession>
<reference evidence="2 3" key="2">
    <citation type="submission" date="2017-09" db="EMBL/GenBank/DDBJ databases">
        <title>Extensive intraspecific genome diversity in a model arbuscular mycorrhizal fungus.</title>
        <authorList>
            <person name="Chen E.C."/>
            <person name="Morin E."/>
            <person name="Beaudet D."/>
            <person name="Noel J."/>
            <person name="Ndikumana S."/>
            <person name="Charron P."/>
            <person name="St-Onge C."/>
            <person name="Giorgi J."/>
            <person name="Grigoriev I.V."/>
            <person name="Roux C."/>
            <person name="Martin F.M."/>
            <person name="Corradi N."/>
        </authorList>
    </citation>
    <scope>NUCLEOTIDE SEQUENCE [LARGE SCALE GENOMIC DNA]</scope>
    <source>
        <strain evidence="2 3">A5</strain>
    </source>
</reference>
<dbReference type="InterPro" id="IPR002156">
    <property type="entry name" value="RNaseH_domain"/>
</dbReference>
<dbReference type="Gene3D" id="3.30.420.10">
    <property type="entry name" value="Ribonuclease H-like superfamily/Ribonuclease H"/>
    <property type="match status" value="1"/>
</dbReference>
<comment type="caution">
    <text evidence="2">The sequence shown here is derived from an EMBL/GenBank/DDBJ whole genome shotgun (WGS) entry which is preliminary data.</text>
</comment>
<evidence type="ECO:0000259" key="1">
    <source>
        <dbReference type="PROSITE" id="PS50879"/>
    </source>
</evidence>
<evidence type="ECO:0000313" key="3">
    <source>
        <dbReference type="Proteomes" id="UP000232722"/>
    </source>
</evidence>
<dbReference type="VEuPathDB" id="FungiDB:RhiirFUN_007830"/>
<dbReference type="GO" id="GO:0004523">
    <property type="term" value="F:RNA-DNA hybrid ribonuclease activity"/>
    <property type="evidence" value="ECO:0007669"/>
    <property type="project" value="InterPro"/>
</dbReference>
<name>A0A2N0PRL6_9GLOM</name>
<protein>
    <recommendedName>
        <fullName evidence="1">RNase H type-1 domain-containing protein</fullName>
    </recommendedName>
</protein>
<dbReference type="InterPro" id="IPR036397">
    <property type="entry name" value="RNaseH_sf"/>
</dbReference>
<dbReference type="SUPFAM" id="SSF53098">
    <property type="entry name" value="Ribonuclease H-like"/>
    <property type="match status" value="1"/>
</dbReference>
<dbReference type="PROSITE" id="PS50879">
    <property type="entry name" value="RNASE_H_1"/>
    <property type="match status" value="1"/>
</dbReference>
<dbReference type="InterPro" id="IPR012337">
    <property type="entry name" value="RNaseH-like_sf"/>
</dbReference>
<reference evidence="2 3" key="1">
    <citation type="submission" date="2016-04" db="EMBL/GenBank/DDBJ databases">
        <title>Genome analyses suggest a sexual origin of heterokaryosis in a supposedly ancient asexual fungus.</title>
        <authorList>
            <person name="Ropars J."/>
            <person name="Sedzielewska K."/>
            <person name="Noel J."/>
            <person name="Charron P."/>
            <person name="Farinelli L."/>
            <person name="Marton T."/>
            <person name="Kruger M."/>
            <person name="Pelin A."/>
            <person name="Brachmann A."/>
            <person name="Corradi N."/>
        </authorList>
    </citation>
    <scope>NUCLEOTIDE SEQUENCE [LARGE SCALE GENOMIC DNA]</scope>
    <source>
        <strain evidence="2 3">A5</strain>
    </source>
</reference>
<organism evidence="2 3">
    <name type="scientific">Rhizophagus irregularis</name>
    <dbReference type="NCBI Taxonomy" id="588596"/>
    <lineage>
        <taxon>Eukaryota</taxon>
        <taxon>Fungi</taxon>
        <taxon>Fungi incertae sedis</taxon>
        <taxon>Mucoromycota</taxon>
        <taxon>Glomeromycotina</taxon>
        <taxon>Glomeromycetes</taxon>
        <taxon>Glomerales</taxon>
        <taxon>Glomeraceae</taxon>
        <taxon>Rhizophagus</taxon>
    </lineage>
</organism>
<evidence type="ECO:0000313" key="2">
    <source>
        <dbReference type="EMBL" id="PKC09470.1"/>
    </source>
</evidence>
<dbReference type="Pfam" id="PF00075">
    <property type="entry name" value="RNase_H"/>
    <property type="match status" value="1"/>
</dbReference>
<dbReference type="Proteomes" id="UP000232722">
    <property type="component" value="Unassembled WGS sequence"/>
</dbReference>
<dbReference type="EMBL" id="LLXJ01000458">
    <property type="protein sequence ID" value="PKC09470.1"/>
    <property type="molecule type" value="Genomic_DNA"/>
</dbReference>
<feature type="domain" description="RNase H type-1" evidence="1">
    <location>
        <begin position="322"/>
        <end position="468"/>
    </location>
</feature>
<dbReference type="VEuPathDB" id="FungiDB:RhiirA1_493522"/>
<dbReference type="VEuPathDB" id="FungiDB:FUN_014128"/>
<proteinExistence type="predicted"/>
<gene>
    <name evidence="2" type="ORF">RhiirA5_398708</name>
</gene>
<dbReference type="AlphaFoldDB" id="A0A2N0PRL6"/>
<dbReference type="VEuPathDB" id="FungiDB:FUN_015401"/>